<reference evidence="11" key="2">
    <citation type="submission" date="2018-05" db="EMBL/GenBank/DDBJ databases">
        <title>OmerRS3 (Oryza meridionalis Reference Sequence Version 3).</title>
        <authorList>
            <person name="Zhang J."/>
            <person name="Kudrna D."/>
            <person name="Lee S."/>
            <person name="Talag J."/>
            <person name="Welchert J."/>
            <person name="Wing R.A."/>
        </authorList>
    </citation>
    <scope>NUCLEOTIDE SEQUENCE [LARGE SCALE GENOMIC DNA]</scope>
    <source>
        <strain evidence="11">cv. OR44</strain>
    </source>
</reference>
<dbReference type="Gene3D" id="1.10.10.60">
    <property type="entry name" value="Homeodomain-like"/>
    <property type="match status" value="2"/>
</dbReference>
<dbReference type="InterPro" id="IPR050224">
    <property type="entry name" value="TALE_homeobox"/>
</dbReference>
<dbReference type="eggNOG" id="KOG0773">
    <property type="taxonomic scope" value="Eukaryota"/>
</dbReference>
<dbReference type="PANTHER" id="PTHR11850">
    <property type="entry name" value="HOMEOBOX PROTEIN TRANSCRIPTION FACTORS"/>
    <property type="match status" value="1"/>
</dbReference>
<organism evidence="11">
    <name type="scientific">Oryza meridionalis</name>
    <dbReference type="NCBI Taxonomy" id="40149"/>
    <lineage>
        <taxon>Eukaryota</taxon>
        <taxon>Viridiplantae</taxon>
        <taxon>Streptophyta</taxon>
        <taxon>Embryophyta</taxon>
        <taxon>Tracheophyta</taxon>
        <taxon>Spermatophyta</taxon>
        <taxon>Magnoliopsida</taxon>
        <taxon>Liliopsida</taxon>
        <taxon>Poales</taxon>
        <taxon>Poaceae</taxon>
        <taxon>BOP clade</taxon>
        <taxon>Oryzoideae</taxon>
        <taxon>Oryzeae</taxon>
        <taxon>Oryzinae</taxon>
        <taxon>Oryza</taxon>
    </lineage>
</organism>
<keyword evidence="6" id="KW-0804">Transcription</keyword>
<dbReference type="GO" id="GO:0006355">
    <property type="term" value="P:regulation of DNA-templated transcription"/>
    <property type="evidence" value="ECO:0007669"/>
    <property type="project" value="InterPro"/>
</dbReference>
<keyword evidence="12" id="KW-1185">Reference proteome</keyword>
<dbReference type="AlphaFoldDB" id="A0A0E0D4K7"/>
<dbReference type="PROSITE" id="PS50071">
    <property type="entry name" value="HOMEOBOX_2"/>
    <property type="match status" value="2"/>
</dbReference>
<evidence type="ECO:0000313" key="11">
    <source>
        <dbReference type="EnsemblPlants" id="OMERI03G25970.3"/>
    </source>
</evidence>
<dbReference type="CDD" id="cd00086">
    <property type="entry name" value="homeodomain"/>
    <property type="match status" value="2"/>
</dbReference>
<keyword evidence="5 8" id="KW-0371">Homeobox</keyword>
<evidence type="ECO:0000256" key="2">
    <source>
        <dbReference type="ARBA" id="ARBA00006454"/>
    </source>
</evidence>
<evidence type="ECO:0000256" key="6">
    <source>
        <dbReference type="ARBA" id="ARBA00023163"/>
    </source>
</evidence>
<dbReference type="GO" id="GO:0005634">
    <property type="term" value="C:nucleus"/>
    <property type="evidence" value="ECO:0007669"/>
    <property type="project" value="UniProtKB-SubCell"/>
</dbReference>
<comment type="similarity">
    <text evidence="2">Belongs to the TALE/BELL homeobox family.</text>
</comment>
<feature type="compositionally biased region" description="Basic and acidic residues" evidence="9">
    <location>
        <begin position="229"/>
        <end position="247"/>
    </location>
</feature>
<dbReference type="GO" id="GO:0003677">
    <property type="term" value="F:DNA binding"/>
    <property type="evidence" value="ECO:0007669"/>
    <property type="project" value="UniProtKB-UniRule"/>
</dbReference>
<feature type="region of interest" description="Disordered" evidence="9">
    <location>
        <begin position="1"/>
        <end position="31"/>
    </location>
</feature>
<feature type="DNA-binding region" description="Homeobox" evidence="8">
    <location>
        <begin position="955"/>
        <end position="1017"/>
    </location>
</feature>
<dbReference type="HOGENOM" id="CLU_011058_1_0_1"/>
<evidence type="ECO:0000259" key="10">
    <source>
        <dbReference type="PROSITE" id="PS50071"/>
    </source>
</evidence>
<dbReference type="SMART" id="SM00574">
    <property type="entry name" value="POX"/>
    <property type="match status" value="2"/>
</dbReference>
<dbReference type="Proteomes" id="UP000008021">
    <property type="component" value="Chromosome 3"/>
</dbReference>
<reference evidence="11" key="1">
    <citation type="submission" date="2015-04" db="UniProtKB">
        <authorList>
            <consortium name="EnsemblPlants"/>
        </authorList>
    </citation>
    <scope>IDENTIFICATION</scope>
</reference>
<name>A0A0E0D4K7_9ORYZ</name>
<sequence>MRSTPSDMATYYSSPGNERDSQAMYPADSGNSSYPVPSAIGNMLYPGNGSSGPYTEFSGIIQHQQNFMELPGHPTAISQDSSSREPNMVASYTDQRSFGPAKDMRNEMLMHLMDGAHNAGADLIHNDTHSSAQIEFGLLNNHNSMSVTPAPGQGLSLSLNTHILAPSYPYWSAKTELLTPHSYQGDDNRMKNMQSEASQAIRNSKYLKAAQELLDEVVSVWKSIKQKAQKDQAEAGKSDNKEAEGGSKGEGVSSNPQESTANAAPEISAAEKQELQNKMAKLMAMLDEVDRKYKHYYHQMQIVVSSFDMVAGSGAAKPYTAVALQTISKHFRCLKDAINDQINVIRKKLGEEESSSGKEGKLTRLRYIDQQLRQQRAFQQYGLLQQNAWRPQRGLPENSVSILRAWLFEHFLHPYPKDSEKLMLARQTGLTRSQISNWFINARVRLWKPMIEDMYKEEIGEADLDSNSSSDNVPRSKDKIATSEDKEDLKSSMSQTYQPSQLGESKANIGMMSLGGAPAGFHNEGNQDDSFMNLMLKDQRPGEAEGSLLHDAVAHHSDENARFMAYHLSGLGRYGNSNVSLTLGLQHPDSRLSVQNTHQPGFAGAGEEIYNSTASLGVAAASSSDYESTNQIDQRQRPCRCRSSCRIEAAVWLPRPRDWPLAFFVRVNAPCCCHVGPGTMASLWLSEDCKVRLTMVASKQLHSQRCGGHYCQLHHHRPEEIAGAGTESHRSDGSSGCGGAGPMVVLTLGSGAAAAEDDGGGRSRCSCGVGGAAPATMVSALRGSRYLLPAQELLREAVSAAAASARGGDDDDEAVASFPHDGKSTGIGGGGGGVQAKLLSLLSELESRHEHYFGELRRVSASFEPALGAGATAGYTVLMAQAMSRHFGSLRRAILRKLRLHAAAAARTRSALLRLARDAMEEDDEGDGEEEEEEEVVNRVVRRTKQAAAARAEQAWRPLRGLPEDAVGVLRAWLFDHFLHPYPNDNEKLMLAVATGLSRTQISNWFINARVRLWKPMVEEMYNDEFDDDDAGSGGGGASSSS</sequence>
<feature type="compositionally biased region" description="Polar residues" evidence="9">
    <location>
        <begin position="1"/>
        <end position="16"/>
    </location>
</feature>
<dbReference type="InterPro" id="IPR008422">
    <property type="entry name" value="KN_HD"/>
</dbReference>
<evidence type="ECO:0000256" key="1">
    <source>
        <dbReference type="ARBA" id="ARBA00004123"/>
    </source>
</evidence>
<feature type="region of interest" description="Disordered" evidence="9">
    <location>
        <begin position="804"/>
        <end position="829"/>
    </location>
</feature>
<dbReference type="EnsemblPlants" id="OMERI03G25970.3">
    <property type="protein sequence ID" value="OMERI03G25970.3"/>
    <property type="gene ID" value="OMERI03G25970"/>
</dbReference>
<evidence type="ECO:0000313" key="12">
    <source>
        <dbReference type="Proteomes" id="UP000008021"/>
    </source>
</evidence>
<feature type="domain" description="Homeobox" evidence="10">
    <location>
        <begin position="386"/>
        <end position="449"/>
    </location>
</feature>
<accession>A0A0E0D4K7</accession>
<dbReference type="Pfam" id="PF05920">
    <property type="entry name" value="Homeobox_KN"/>
    <property type="match status" value="2"/>
</dbReference>
<dbReference type="InterPro" id="IPR001356">
    <property type="entry name" value="HD"/>
</dbReference>
<feature type="compositionally biased region" description="Basic and acidic residues" evidence="9">
    <location>
        <begin position="474"/>
        <end position="490"/>
    </location>
</feature>
<feature type="DNA-binding region" description="Homeobox" evidence="8">
    <location>
        <begin position="388"/>
        <end position="450"/>
    </location>
</feature>
<feature type="domain" description="Homeobox" evidence="10">
    <location>
        <begin position="953"/>
        <end position="1016"/>
    </location>
</feature>
<dbReference type="STRING" id="40149.A0A0E0D4K7"/>
<feature type="region of interest" description="Disordered" evidence="9">
    <location>
        <begin position="462"/>
        <end position="501"/>
    </location>
</feature>
<evidence type="ECO:0000256" key="5">
    <source>
        <dbReference type="ARBA" id="ARBA00023155"/>
    </source>
</evidence>
<dbReference type="InterPro" id="IPR006563">
    <property type="entry name" value="POX_dom"/>
</dbReference>
<keyword evidence="7 8" id="KW-0539">Nucleus</keyword>
<evidence type="ECO:0000256" key="9">
    <source>
        <dbReference type="SAM" id="MobiDB-lite"/>
    </source>
</evidence>
<protein>
    <recommendedName>
        <fullName evidence="10">Homeobox domain-containing protein</fullName>
    </recommendedName>
</protein>
<dbReference type="Pfam" id="PF07526">
    <property type="entry name" value="POX"/>
    <property type="match status" value="2"/>
</dbReference>
<evidence type="ECO:0000256" key="4">
    <source>
        <dbReference type="ARBA" id="ARBA00023125"/>
    </source>
</evidence>
<feature type="compositionally biased region" description="Polar residues" evidence="9">
    <location>
        <begin position="491"/>
        <end position="501"/>
    </location>
</feature>
<proteinExistence type="inferred from homology"/>
<evidence type="ECO:0000256" key="7">
    <source>
        <dbReference type="ARBA" id="ARBA00023242"/>
    </source>
</evidence>
<comment type="subcellular location">
    <subcellularLocation>
        <location evidence="1 8">Nucleus</location>
    </subcellularLocation>
</comment>
<feature type="region of interest" description="Disordered" evidence="9">
    <location>
        <begin position="229"/>
        <end position="263"/>
    </location>
</feature>
<dbReference type="Gramene" id="OMERI03G25970.3">
    <property type="protein sequence ID" value="OMERI03G25970.3"/>
    <property type="gene ID" value="OMERI03G25970"/>
</dbReference>
<evidence type="ECO:0000256" key="3">
    <source>
        <dbReference type="ARBA" id="ARBA00023015"/>
    </source>
</evidence>
<dbReference type="SMART" id="SM00389">
    <property type="entry name" value="HOX"/>
    <property type="match status" value="2"/>
</dbReference>
<dbReference type="InterPro" id="IPR009057">
    <property type="entry name" value="Homeodomain-like_sf"/>
</dbReference>
<evidence type="ECO:0000256" key="8">
    <source>
        <dbReference type="PROSITE-ProRule" id="PRU00108"/>
    </source>
</evidence>
<feature type="compositionally biased region" description="Polar residues" evidence="9">
    <location>
        <begin position="252"/>
        <end position="262"/>
    </location>
</feature>
<keyword evidence="4 8" id="KW-0238">DNA-binding</keyword>
<dbReference type="SUPFAM" id="SSF46689">
    <property type="entry name" value="Homeodomain-like"/>
    <property type="match status" value="2"/>
</dbReference>
<keyword evidence="3" id="KW-0805">Transcription regulation</keyword>